<evidence type="ECO:0000313" key="1">
    <source>
        <dbReference type="EMBL" id="GLY63467.1"/>
    </source>
</evidence>
<evidence type="ECO:0000313" key="2">
    <source>
        <dbReference type="Proteomes" id="UP001165136"/>
    </source>
</evidence>
<comment type="caution">
    <text evidence="1">The sequence shown here is derived from an EMBL/GenBank/DDBJ whole genome shotgun (WGS) entry which is preliminary data.</text>
</comment>
<reference evidence="1" key="1">
    <citation type="submission" date="2023-03" db="EMBL/GenBank/DDBJ databases">
        <title>Amycolatopsis taiwanensis NBRC 103393.</title>
        <authorList>
            <person name="Ichikawa N."/>
            <person name="Sato H."/>
            <person name="Tonouchi N."/>
        </authorList>
    </citation>
    <scope>NUCLEOTIDE SEQUENCE</scope>
    <source>
        <strain evidence="1">NBRC 103393</strain>
    </source>
</reference>
<gene>
    <name evidence="1" type="ORF">Atai01_00860</name>
</gene>
<name>A0A9W6QWQ3_9PSEU</name>
<accession>A0A9W6QWQ3</accession>
<dbReference type="Proteomes" id="UP001165136">
    <property type="component" value="Unassembled WGS sequence"/>
</dbReference>
<dbReference type="EMBL" id="BSTI01000001">
    <property type="protein sequence ID" value="GLY63467.1"/>
    <property type="molecule type" value="Genomic_DNA"/>
</dbReference>
<organism evidence="1 2">
    <name type="scientific">Amycolatopsis taiwanensis</name>
    <dbReference type="NCBI Taxonomy" id="342230"/>
    <lineage>
        <taxon>Bacteria</taxon>
        <taxon>Bacillati</taxon>
        <taxon>Actinomycetota</taxon>
        <taxon>Actinomycetes</taxon>
        <taxon>Pseudonocardiales</taxon>
        <taxon>Pseudonocardiaceae</taxon>
        <taxon>Amycolatopsis</taxon>
    </lineage>
</organism>
<keyword evidence="2" id="KW-1185">Reference proteome</keyword>
<proteinExistence type="predicted"/>
<dbReference type="AlphaFoldDB" id="A0A9W6QWQ3"/>
<protein>
    <submittedName>
        <fullName evidence="1">Uncharacterized protein</fullName>
    </submittedName>
</protein>
<sequence length="276" mass="28207">MEGELRRAAFGDLLAPPAVLLAAPDSARSRLLAAIVSGAQGRYAAAATWLGELGRGADPVLAALALTTLASHRRQLGGHAAALRLDARALRLASGAGGGEDPDGLDGRGAFVDALLGLAADNLGTGRLSAARRLLAAAAPLASGWRARVRTGWVTAEIELASGRPEAAGAPAEAALELATAASACRHVIKSQLVLAAALIAAGAPARAEELVSAALAEAEKFELRSLAWPGALLAGQLWPSASRYRFRVDAVLHAVLLRSDAEGRILARESAWVPV</sequence>